<accession>R7UZS4</accession>
<protein>
    <submittedName>
        <fullName evidence="1 2">Uncharacterized protein</fullName>
    </submittedName>
</protein>
<reference evidence="2" key="3">
    <citation type="submission" date="2015-06" db="UniProtKB">
        <authorList>
            <consortium name="EnsemblMetazoa"/>
        </authorList>
    </citation>
    <scope>IDENTIFICATION</scope>
</reference>
<dbReference type="EMBL" id="AMQN01005616">
    <property type="status" value="NOT_ANNOTATED_CDS"/>
    <property type="molecule type" value="Genomic_DNA"/>
</dbReference>
<reference evidence="1 3" key="2">
    <citation type="journal article" date="2013" name="Nature">
        <title>Insights into bilaterian evolution from three spiralian genomes.</title>
        <authorList>
            <person name="Simakov O."/>
            <person name="Marletaz F."/>
            <person name="Cho S.J."/>
            <person name="Edsinger-Gonzales E."/>
            <person name="Havlak P."/>
            <person name="Hellsten U."/>
            <person name="Kuo D.H."/>
            <person name="Larsson T."/>
            <person name="Lv J."/>
            <person name="Arendt D."/>
            <person name="Savage R."/>
            <person name="Osoegawa K."/>
            <person name="de Jong P."/>
            <person name="Grimwood J."/>
            <person name="Chapman J.A."/>
            <person name="Shapiro H."/>
            <person name="Aerts A."/>
            <person name="Otillar R.P."/>
            <person name="Terry A.Y."/>
            <person name="Boore J.L."/>
            <person name="Grigoriev I.V."/>
            <person name="Lindberg D.R."/>
            <person name="Seaver E.C."/>
            <person name="Weisblat D.A."/>
            <person name="Putnam N.H."/>
            <person name="Rokhsar D.S."/>
        </authorList>
    </citation>
    <scope>NUCLEOTIDE SEQUENCE</scope>
    <source>
        <strain evidence="1 3">I ESC-2004</strain>
    </source>
</reference>
<gene>
    <name evidence="1" type="ORF">CAPTEDRAFT_190024</name>
</gene>
<evidence type="ECO:0000313" key="1">
    <source>
        <dbReference type="EMBL" id="ELU11789.1"/>
    </source>
</evidence>
<dbReference type="EMBL" id="KB296425">
    <property type="protein sequence ID" value="ELU11789.1"/>
    <property type="molecule type" value="Genomic_DNA"/>
</dbReference>
<dbReference type="HOGENOM" id="CLU_2123384_0_0_1"/>
<proteinExistence type="predicted"/>
<sequence>MKLKRNEYKHTKGRRCGIVDARVICPSNLYYAGLIQRKARNFYPSVANVYIARRSLLPAFFLVKVGCWRYENSSAVNLKSGSVVVDSANIADYSMGAVIFGGLFALKLEGNSGI</sequence>
<keyword evidence="3" id="KW-1185">Reference proteome</keyword>
<evidence type="ECO:0000313" key="3">
    <source>
        <dbReference type="Proteomes" id="UP000014760"/>
    </source>
</evidence>
<dbReference type="EnsemblMetazoa" id="CapteT190024">
    <property type="protein sequence ID" value="CapteP190024"/>
    <property type="gene ID" value="CapteG190024"/>
</dbReference>
<organism evidence="1">
    <name type="scientific">Capitella teleta</name>
    <name type="common">Polychaete worm</name>
    <dbReference type="NCBI Taxonomy" id="283909"/>
    <lineage>
        <taxon>Eukaryota</taxon>
        <taxon>Metazoa</taxon>
        <taxon>Spiralia</taxon>
        <taxon>Lophotrochozoa</taxon>
        <taxon>Annelida</taxon>
        <taxon>Polychaeta</taxon>
        <taxon>Sedentaria</taxon>
        <taxon>Scolecida</taxon>
        <taxon>Capitellidae</taxon>
        <taxon>Capitella</taxon>
    </lineage>
</organism>
<dbReference type="AlphaFoldDB" id="R7UZS4"/>
<reference evidence="3" key="1">
    <citation type="submission" date="2012-12" db="EMBL/GenBank/DDBJ databases">
        <authorList>
            <person name="Hellsten U."/>
            <person name="Grimwood J."/>
            <person name="Chapman J.A."/>
            <person name="Shapiro H."/>
            <person name="Aerts A."/>
            <person name="Otillar R.P."/>
            <person name="Terry A.Y."/>
            <person name="Boore J.L."/>
            <person name="Simakov O."/>
            <person name="Marletaz F."/>
            <person name="Cho S.-J."/>
            <person name="Edsinger-Gonzales E."/>
            <person name="Havlak P."/>
            <person name="Kuo D.-H."/>
            <person name="Larsson T."/>
            <person name="Lv J."/>
            <person name="Arendt D."/>
            <person name="Savage R."/>
            <person name="Osoegawa K."/>
            <person name="de Jong P."/>
            <person name="Lindberg D.R."/>
            <person name="Seaver E.C."/>
            <person name="Weisblat D.A."/>
            <person name="Putnam N.H."/>
            <person name="Grigoriev I.V."/>
            <person name="Rokhsar D.S."/>
        </authorList>
    </citation>
    <scope>NUCLEOTIDE SEQUENCE</scope>
    <source>
        <strain evidence="3">I ESC-2004</strain>
    </source>
</reference>
<name>R7UZS4_CAPTE</name>
<evidence type="ECO:0000313" key="2">
    <source>
        <dbReference type="EnsemblMetazoa" id="CapteP190024"/>
    </source>
</evidence>
<dbReference type="Proteomes" id="UP000014760">
    <property type="component" value="Unassembled WGS sequence"/>
</dbReference>